<dbReference type="Gene3D" id="3.20.20.80">
    <property type="entry name" value="Glycosidases"/>
    <property type="match status" value="1"/>
</dbReference>
<dbReference type="AlphaFoldDB" id="A0A3S2U6N4"/>
<protein>
    <submittedName>
        <fullName evidence="7">Glycosyl hydrolase family 30</fullName>
    </submittedName>
</protein>
<keyword evidence="2" id="KW-0732">Signal</keyword>
<dbReference type="PANTHER" id="PTHR11069">
    <property type="entry name" value="GLUCOSYLCERAMIDASE"/>
    <property type="match status" value="1"/>
</dbReference>
<dbReference type="Pfam" id="PF17189">
    <property type="entry name" value="Glyco_hydro_30C"/>
    <property type="match status" value="1"/>
</dbReference>
<keyword evidence="4" id="KW-0326">Glycosidase</keyword>
<feature type="domain" description="Glycosyl hydrolase family 30 TIM-barrel" evidence="5">
    <location>
        <begin position="57"/>
        <end position="399"/>
    </location>
</feature>
<feature type="domain" description="Glycosyl hydrolase family 30 beta sandwich" evidence="6">
    <location>
        <begin position="402"/>
        <end position="459"/>
    </location>
</feature>
<dbReference type="GO" id="GO:0006680">
    <property type="term" value="P:glucosylceramide catabolic process"/>
    <property type="evidence" value="ECO:0007669"/>
    <property type="project" value="TreeGrafter"/>
</dbReference>
<dbReference type="InterPro" id="IPR013780">
    <property type="entry name" value="Glyco_hydro_b"/>
</dbReference>
<dbReference type="InterPro" id="IPR033452">
    <property type="entry name" value="GH30_C"/>
</dbReference>
<dbReference type="PRINTS" id="PR00843">
    <property type="entry name" value="GLHYDRLASE30"/>
</dbReference>
<evidence type="ECO:0000259" key="5">
    <source>
        <dbReference type="Pfam" id="PF02055"/>
    </source>
</evidence>
<dbReference type="InterPro" id="IPR017853">
    <property type="entry name" value="GH"/>
</dbReference>
<gene>
    <name evidence="7" type="ORF">EOD40_01150</name>
</gene>
<keyword evidence="3 4" id="KW-0378">Hydrolase</keyword>
<comment type="similarity">
    <text evidence="1 4">Belongs to the glycosyl hydrolase 30 family.</text>
</comment>
<evidence type="ECO:0000256" key="3">
    <source>
        <dbReference type="ARBA" id="ARBA00022801"/>
    </source>
</evidence>
<evidence type="ECO:0000256" key="4">
    <source>
        <dbReference type="RuleBase" id="RU361188"/>
    </source>
</evidence>
<sequence length="461" mass="52929">MLFLVLLITFGVNAQKVTWKYTTEKEPWKKGTDLSFKKSSEKADIAIYPDKKLQKMDGFGACFNELGWEVLQAVDQKTRNTIITDLFSAEGVNFSLCRIPLGSNDYSFNYYSYNDVPEDFEMKNFSIDRDRYILIPYIKSAMAIKPNLQIWASPWSPPLWMKVNNHYAMGSYNGDKTMNEGQAIRNNATAFKMENRYLQAYALYFSKFVEAYEKEGIDISSVMVQNEPIYQPHWQSCTWRPDDLAYFIGKFLGPQFQKSATKADLWLGTVNSGDPNYTRTILNDKEASKYIKGLGVQWDAKNAIATINKEFPNMPIMQTESECGNGDRNWKSAEYTWSLINTYLTNGANSYMYWNMVLDPSGASTWGWKQNAMITIDKETKKVSYNPEYYLMKHLSHYVLPGAYRLETSGGKDHLAFVNPNGEIVLMVMNKDEETKLVTLAVNDKQVSLQLKGKSMNTFTF</sequence>
<dbReference type="PANTHER" id="PTHR11069:SF23">
    <property type="entry name" value="LYSOSOMAL ACID GLUCOSYLCERAMIDASE"/>
    <property type="match status" value="1"/>
</dbReference>
<proteinExistence type="inferred from homology"/>
<dbReference type="SUPFAM" id="SSF51445">
    <property type="entry name" value="(Trans)glycosidases"/>
    <property type="match status" value="1"/>
</dbReference>
<evidence type="ECO:0000256" key="2">
    <source>
        <dbReference type="ARBA" id="ARBA00022729"/>
    </source>
</evidence>
<evidence type="ECO:0000259" key="6">
    <source>
        <dbReference type="Pfam" id="PF17189"/>
    </source>
</evidence>
<accession>A0A3S2U6N4</accession>
<dbReference type="GO" id="GO:0004348">
    <property type="term" value="F:glucosylceramidase activity"/>
    <property type="evidence" value="ECO:0007669"/>
    <property type="project" value="InterPro"/>
</dbReference>
<dbReference type="EMBL" id="SACJ01000001">
    <property type="protein sequence ID" value="RVT80088.1"/>
    <property type="molecule type" value="Genomic_DNA"/>
</dbReference>
<dbReference type="Proteomes" id="UP000285211">
    <property type="component" value="Unassembled WGS sequence"/>
</dbReference>
<keyword evidence="8" id="KW-1185">Reference proteome</keyword>
<dbReference type="OrthoDB" id="9806701at2"/>
<evidence type="ECO:0000256" key="1">
    <source>
        <dbReference type="ARBA" id="ARBA00005382"/>
    </source>
</evidence>
<evidence type="ECO:0000313" key="7">
    <source>
        <dbReference type="EMBL" id="RVT80088.1"/>
    </source>
</evidence>
<dbReference type="Gene3D" id="2.60.40.1180">
    <property type="entry name" value="Golgi alpha-mannosidase II"/>
    <property type="match status" value="1"/>
</dbReference>
<dbReference type="InterPro" id="IPR001139">
    <property type="entry name" value="Glyco_hydro_30"/>
</dbReference>
<reference evidence="7 8" key="1">
    <citation type="submission" date="2019-01" db="EMBL/GenBank/DDBJ databases">
        <authorList>
            <person name="Chen W.-M."/>
        </authorList>
    </citation>
    <scope>NUCLEOTIDE SEQUENCE [LARGE SCALE GENOMIC DNA]</scope>
    <source>
        <strain evidence="7 8">BBQ-12</strain>
    </source>
</reference>
<name>A0A3S2U6N4_9FLAO</name>
<evidence type="ECO:0000313" key="8">
    <source>
        <dbReference type="Proteomes" id="UP000285211"/>
    </source>
</evidence>
<comment type="caution">
    <text evidence="7">The sequence shown here is derived from an EMBL/GenBank/DDBJ whole genome shotgun (WGS) entry which is preliminary data.</text>
</comment>
<dbReference type="Pfam" id="PF02055">
    <property type="entry name" value="Glyco_hydro_30"/>
    <property type="match status" value="1"/>
</dbReference>
<dbReference type="InterPro" id="IPR033453">
    <property type="entry name" value="Glyco_hydro_30_TIM-barrel"/>
</dbReference>
<dbReference type="GO" id="GO:0016020">
    <property type="term" value="C:membrane"/>
    <property type="evidence" value="ECO:0007669"/>
    <property type="project" value="GOC"/>
</dbReference>
<organism evidence="7 8">
    <name type="scientific">Flavobacterium sufflavum</name>
    <dbReference type="NCBI Taxonomy" id="1921138"/>
    <lineage>
        <taxon>Bacteria</taxon>
        <taxon>Pseudomonadati</taxon>
        <taxon>Bacteroidota</taxon>
        <taxon>Flavobacteriia</taxon>
        <taxon>Flavobacteriales</taxon>
        <taxon>Flavobacteriaceae</taxon>
        <taxon>Flavobacterium</taxon>
    </lineage>
</organism>